<dbReference type="GO" id="GO:0006207">
    <property type="term" value="P:'de novo' pyrimidine nucleobase biosynthetic process"/>
    <property type="evidence" value="ECO:0007669"/>
    <property type="project" value="TreeGrafter"/>
</dbReference>
<feature type="transmembrane region" description="Helical" evidence="7">
    <location>
        <begin position="541"/>
        <end position="566"/>
    </location>
</feature>
<sequence>MPDWSYQTIFKPILQKLPPSFSREFIHHGMSIVSSTTIGERFIEFLGHMAPSKKLEKQICGLQFPSPVGLSGKIDPKLSGIKAFQNLGFGFMEIGPVSILGSSEKEELRIDHKQEQILGYSERIPLSKVKEKLASLKKKKVPFFIKVEGTLQESKQICEELDPFSDGFIINSHTFHSVNEYIFFREQINKPILLAYSAESFTDSNNLENYHADGILIEESHSLDRLQHALIAIRKVHKDIPIITSGGVREPADAIRLFDSGASLILLGFEYVFTGPGLPKRINEDFENRFSKEPVKVEGWIWYWLFGLAITVAGFIALLFSMTRIILPYDESFLEIFRNDILRFNPAILYFMAHDRMTLSGTMISGGFIYMQLSRHGIRYGIHWARKAVNIAGLVGFLGIFLFIGYGYFDWLHGLFWLILLPLFIIGYVKSRNATGAPKSTNLFNHRYWKLSLIGQLAFVLLGASLTLGGVVISFIGASSVFVPTDLTYLCLSPEALSGFNERLIPVIAHDRAGFGSALLSVGLLVLMLALWGIREGERWVWWTFTIGAIPAFSAGIVTHFIIAYTDFVHLLPAYFALFLYLVGVICTAPFLLKGNDNLSIS</sequence>
<evidence type="ECO:0000256" key="7">
    <source>
        <dbReference type="SAM" id="Phobius"/>
    </source>
</evidence>
<dbReference type="InterPro" id="IPR005720">
    <property type="entry name" value="Dihydroorotate_DH_cat"/>
</dbReference>
<dbReference type="Gene3D" id="3.20.20.70">
    <property type="entry name" value="Aldolase class I"/>
    <property type="match status" value="2"/>
</dbReference>
<dbReference type="OrthoDB" id="9802377at2"/>
<keyword evidence="3" id="KW-0285">Flavoprotein</keyword>
<dbReference type="Pfam" id="PF01180">
    <property type="entry name" value="DHO_dh"/>
    <property type="match status" value="1"/>
</dbReference>
<dbReference type="GO" id="GO:0009220">
    <property type="term" value="P:pyrimidine ribonucleotide biosynthetic process"/>
    <property type="evidence" value="ECO:0007669"/>
    <property type="project" value="TreeGrafter"/>
</dbReference>
<comment type="caution">
    <text evidence="9">The sequence shown here is derived from an EMBL/GenBank/DDBJ whole genome shotgun (WGS) entry which is preliminary data.</text>
</comment>
<dbReference type="EC" id="1.3.98.1" evidence="9"/>
<evidence type="ECO:0000256" key="4">
    <source>
        <dbReference type="ARBA" id="ARBA00022643"/>
    </source>
</evidence>
<keyword evidence="7" id="KW-0812">Transmembrane</keyword>
<name>A0A150L3T3_9BACI</name>
<gene>
    <name evidence="9" type="ORF">B4102_3021</name>
</gene>
<comment type="cofactor">
    <cofactor evidence="1">
        <name>FMN</name>
        <dbReference type="ChEBI" id="CHEBI:58210"/>
    </cofactor>
</comment>
<proteinExistence type="predicted"/>
<keyword evidence="4" id="KW-0288">FMN</keyword>
<comment type="pathway">
    <text evidence="2">Pyrimidine metabolism; UMP biosynthesis via de novo pathway.</text>
</comment>
<keyword evidence="7" id="KW-0472">Membrane</keyword>
<feature type="transmembrane region" description="Helical" evidence="7">
    <location>
        <begin position="301"/>
        <end position="327"/>
    </location>
</feature>
<feature type="transmembrane region" description="Helical" evidence="7">
    <location>
        <begin position="451"/>
        <end position="476"/>
    </location>
</feature>
<dbReference type="GO" id="GO:1990663">
    <property type="term" value="F:dihydroorotate dehydrogenase (fumarate) activity"/>
    <property type="evidence" value="ECO:0007669"/>
    <property type="project" value="UniProtKB-EC"/>
</dbReference>
<evidence type="ECO:0000256" key="1">
    <source>
        <dbReference type="ARBA" id="ARBA00001917"/>
    </source>
</evidence>
<dbReference type="AlphaFoldDB" id="A0A150L3T3"/>
<dbReference type="EMBL" id="LQYN01000051">
    <property type="protein sequence ID" value="KYD06636.1"/>
    <property type="molecule type" value="Genomic_DNA"/>
</dbReference>
<evidence type="ECO:0000256" key="2">
    <source>
        <dbReference type="ARBA" id="ARBA00004725"/>
    </source>
</evidence>
<feature type="transmembrane region" description="Helical" evidence="7">
    <location>
        <begin position="513"/>
        <end position="534"/>
    </location>
</feature>
<dbReference type="InterPro" id="IPR050074">
    <property type="entry name" value="DHO_dehydrogenase"/>
</dbReference>
<organism evidence="9 10">
    <name type="scientific">Heyndrickxia sporothermodurans</name>
    <dbReference type="NCBI Taxonomy" id="46224"/>
    <lineage>
        <taxon>Bacteria</taxon>
        <taxon>Bacillati</taxon>
        <taxon>Bacillota</taxon>
        <taxon>Bacilli</taxon>
        <taxon>Bacillales</taxon>
        <taxon>Bacillaceae</taxon>
        <taxon>Heyndrickxia</taxon>
    </lineage>
</organism>
<evidence type="ECO:0000256" key="5">
    <source>
        <dbReference type="ARBA" id="ARBA00022975"/>
    </source>
</evidence>
<protein>
    <submittedName>
        <fullName evidence="9">Dihydroorotate dehydrogenase</fullName>
        <ecNumber evidence="9">1.3.98.1</ecNumber>
    </submittedName>
</protein>
<dbReference type="InterPro" id="IPR013785">
    <property type="entry name" value="Aldolase_TIM"/>
</dbReference>
<keyword evidence="5" id="KW-0665">Pyrimidine biosynthesis</keyword>
<keyword evidence="7" id="KW-1133">Transmembrane helix</keyword>
<evidence type="ECO:0000256" key="6">
    <source>
        <dbReference type="ARBA" id="ARBA00023002"/>
    </source>
</evidence>
<keyword evidence="6 9" id="KW-0560">Oxidoreductase</keyword>
<dbReference type="SUPFAM" id="SSF51395">
    <property type="entry name" value="FMN-linked oxidoreductases"/>
    <property type="match status" value="1"/>
</dbReference>
<evidence type="ECO:0000259" key="8">
    <source>
        <dbReference type="Pfam" id="PF01180"/>
    </source>
</evidence>
<feature type="transmembrane region" description="Helical" evidence="7">
    <location>
        <begin position="415"/>
        <end position="431"/>
    </location>
</feature>
<dbReference type="GO" id="GO:0005737">
    <property type="term" value="C:cytoplasm"/>
    <property type="evidence" value="ECO:0007669"/>
    <property type="project" value="InterPro"/>
</dbReference>
<accession>A0A150L3T3</accession>
<reference evidence="9 10" key="1">
    <citation type="submission" date="2016-01" db="EMBL/GenBank/DDBJ databases">
        <title>Genome Sequences of Twelve Sporeforming Bacillus Species Isolated from Foods.</title>
        <authorList>
            <person name="Berendsen E.M."/>
            <person name="Wells-Bennik M.H."/>
            <person name="Krawcyk A.O."/>
            <person name="De Jong A."/>
            <person name="Holsappel S."/>
            <person name="Eijlander R.T."/>
            <person name="Kuipers O.P."/>
        </authorList>
    </citation>
    <scope>NUCLEOTIDE SEQUENCE [LARGE SCALE GENOMIC DNA]</scope>
    <source>
        <strain evidence="9 10">B4102</strain>
    </source>
</reference>
<dbReference type="PATRIC" id="fig|46224.3.peg.2991"/>
<evidence type="ECO:0000313" key="9">
    <source>
        <dbReference type="EMBL" id="KYD06636.1"/>
    </source>
</evidence>
<evidence type="ECO:0000313" key="10">
    <source>
        <dbReference type="Proteomes" id="UP000075666"/>
    </source>
</evidence>
<keyword evidence="10" id="KW-1185">Reference proteome</keyword>
<dbReference type="Proteomes" id="UP000075666">
    <property type="component" value="Unassembled WGS sequence"/>
</dbReference>
<dbReference type="RefSeq" id="WP_066231348.1">
    <property type="nucleotide sequence ID" value="NZ_LQYN01000051.1"/>
</dbReference>
<feature type="transmembrane region" description="Helical" evidence="7">
    <location>
        <begin position="391"/>
        <end position="409"/>
    </location>
</feature>
<dbReference type="GO" id="GO:0005886">
    <property type="term" value="C:plasma membrane"/>
    <property type="evidence" value="ECO:0007669"/>
    <property type="project" value="TreeGrafter"/>
</dbReference>
<feature type="domain" description="Dihydroorotate dehydrogenase catalytic" evidence="8">
    <location>
        <begin position="235"/>
        <end position="288"/>
    </location>
</feature>
<dbReference type="PANTHER" id="PTHR48109:SF4">
    <property type="entry name" value="DIHYDROOROTATE DEHYDROGENASE (QUINONE), MITOCHONDRIAL"/>
    <property type="match status" value="1"/>
</dbReference>
<dbReference type="PANTHER" id="PTHR48109">
    <property type="entry name" value="DIHYDROOROTATE DEHYDROGENASE (QUINONE), MITOCHONDRIAL-RELATED"/>
    <property type="match status" value="1"/>
</dbReference>
<dbReference type="STRING" id="46224.B4102_3021"/>
<evidence type="ECO:0000256" key="3">
    <source>
        <dbReference type="ARBA" id="ARBA00022630"/>
    </source>
</evidence>
<feature type="transmembrane region" description="Helical" evidence="7">
    <location>
        <begin position="572"/>
        <end position="593"/>
    </location>
</feature>